<feature type="compositionally biased region" description="Gly residues" evidence="8">
    <location>
        <begin position="154"/>
        <end position="168"/>
    </location>
</feature>
<evidence type="ECO:0000256" key="1">
    <source>
        <dbReference type="ARBA" id="ARBA00022723"/>
    </source>
</evidence>
<feature type="zinc finger region" description="C3H1-type" evidence="7">
    <location>
        <begin position="220"/>
        <end position="248"/>
    </location>
</feature>
<dbReference type="SUPFAM" id="SSF54928">
    <property type="entry name" value="RNA-binding domain, RBD"/>
    <property type="match status" value="1"/>
</dbReference>
<dbReference type="PANTHER" id="PTHR14398">
    <property type="entry name" value="RNA RECOGNITION RRM/RNP DOMAIN"/>
    <property type="match status" value="1"/>
</dbReference>
<evidence type="ECO:0000256" key="4">
    <source>
        <dbReference type="ARBA" id="ARBA00022884"/>
    </source>
</evidence>
<feature type="compositionally biased region" description="Pro residues" evidence="8">
    <location>
        <begin position="330"/>
        <end position="340"/>
    </location>
</feature>
<dbReference type="GO" id="GO:0008270">
    <property type="term" value="F:zinc ion binding"/>
    <property type="evidence" value="ECO:0007669"/>
    <property type="project" value="UniProtKB-KW"/>
</dbReference>
<keyword evidence="12" id="KW-1185">Reference proteome</keyword>
<feature type="region of interest" description="Disordered" evidence="8">
    <location>
        <begin position="325"/>
        <end position="382"/>
    </location>
</feature>
<feature type="domain" description="C3H1-type" evidence="10">
    <location>
        <begin position="220"/>
        <end position="248"/>
    </location>
</feature>
<feature type="region of interest" description="Disordered" evidence="8">
    <location>
        <begin position="766"/>
        <end position="827"/>
    </location>
</feature>
<dbReference type="InterPro" id="IPR035979">
    <property type="entry name" value="RBD_domain_sf"/>
</dbReference>
<dbReference type="InterPro" id="IPR036855">
    <property type="entry name" value="Znf_CCCH_sf"/>
</dbReference>
<dbReference type="GO" id="GO:0003723">
    <property type="term" value="F:RNA binding"/>
    <property type="evidence" value="ECO:0007669"/>
    <property type="project" value="UniProtKB-UniRule"/>
</dbReference>
<dbReference type="PANTHER" id="PTHR14398:SF0">
    <property type="entry name" value="ZINC FINGER PROTEIN SWM"/>
    <property type="match status" value="1"/>
</dbReference>
<dbReference type="InterPro" id="IPR000571">
    <property type="entry name" value="Znf_CCCH"/>
</dbReference>
<evidence type="ECO:0000256" key="2">
    <source>
        <dbReference type="ARBA" id="ARBA00022771"/>
    </source>
</evidence>
<dbReference type="SMART" id="SM00360">
    <property type="entry name" value="RRM"/>
    <property type="match status" value="1"/>
</dbReference>
<name>R8BEJ1_PHAM7</name>
<dbReference type="EMBL" id="KB933264">
    <property type="protein sequence ID" value="EON97713.1"/>
    <property type="molecule type" value="Genomic_DNA"/>
</dbReference>
<dbReference type="PROSITE" id="PS50103">
    <property type="entry name" value="ZF_C3H1"/>
    <property type="match status" value="1"/>
</dbReference>
<dbReference type="eggNOG" id="KOG2135">
    <property type="taxonomic scope" value="Eukaryota"/>
</dbReference>
<evidence type="ECO:0000256" key="8">
    <source>
        <dbReference type="SAM" id="MobiDB-lite"/>
    </source>
</evidence>
<dbReference type="RefSeq" id="XP_007917544.1">
    <property type="nucleotide sequence ID" value="XM_007919353.1"/>
</dbReference>
<dbReference type="Gene3D" id="3.30.70.330">
    <property type="match status" value="1"/>
</dbReference>
<dbReference type="Pfam" id="PF01480">
    <property type="entry name" value="PWI"/>
    <property type="match status" value="1"/>
</dbReference>
<dbReference type="GO" id="GO:0005634">
    <property type="term" value="C:nucleus"/>
    <property type="evidence" value="ECO:0007669"/>
    <property type="project" value="TreeGrafter"/>
</dbReference>
<dbReference type="InterPro" id="IPR002483">
    <property type="entry name" value="PWI_dom"/>
</dbReference>
<evidence type="ECO:0000313" key="11">
    <source>
        <dbReference type="EMBL" id="EON97713.1"/>
    </source>
</evidence>
<dbReference type="HOGENOM" id="CLU_017928_1_0_1"/>
<keyword evidence="2 7" id="KW-0863">Zinc-finger</keyword>
<feature type="compositionally biased region" description="Polar residues" evidence="8">
    <location>
        <begin position="468"/>
        <end position="479"/>
    </location>
</feature>
<dbReference type="FunFam" id="3.30.70.330:FF:000647">
    <property type="entry name" value="CCCH zinc finger and RRM domain protein"/>
    <property type="match status" value="1"/>
</dbReference>
<dbReference type="InterPro" id="IPR000504">
    <property type="entry name" value="RRM_dom"/>
</dbReference>
<accession>R8BEJ1</accession>
<evidence type="ECO:0000256" key="7">
    <source>
        <dbReference type="PROSITE-ProRule" id="PRU00723"/>
    </source>
</evidence>
<feature type="domain" description="RRM" evidence="9">
    <location>
        <begin position="385"/>
        <end position="457"/>
    </location>
</feature>
<evidence type="ECO:0000259" key="9">
    <source>
        <dbReference type="PROSITE" id="PS50102"/>
    </source>
</evidence>
<gene>
    <name evidence="11" type="ORF">UCRPA7_6817</name>
</gene>
<feature type="compositionally biased region" description="Low complexity" evidence="8">
    <location>
        <begin position="773"/>
        <end position="790"/>
    </location>
</feature>
<feature type="compositionally biased region" description="Acidic residues" evidence="8">
    <location>
        <begin position="815"/>
        <end position="827"/>
    </location>
</feature>
<dbReference type="CDD" id="cd12257">
    <property type="entry name" value="RRM1_RBM26_like"/>
    <property type="match status" value="1"/>
</dbReference>
<dbReference type="InterPro" id="IPR045137">
    <property type="entry name" value="RBM26/27"/>
</dbReference>
<feature type="region of interest" description="Disordered" evidence="8">
    <location>
        <begin position="555"/>
        <end position="578"/>
    </location>
</feature>
<reference evidence="12" key="1">
    <citation type="journal article" date="2013" name="Genome Announc.">
        <title>Draft genome sequence of the ascomycete Phaeoacremonium aleophilum strain UCR-PA7, a causal agent of the esca disease complex in grapevines.</title>
        <authorList>
            <person name="Blanco-Ulate B."/>
            <person name="Rolshausen P."/>
            <person name="Cantu D."/>
        </authorList>
    </citation>
    <scope>NUCLEOTIDE SEQUENCE [LARGE SCALE GENOMIC DNA]</scope>
    <source>
        <strain evidence="12">UCR-PA7</strain>
    </source>
</reference>
<organism evidence="11 12">
    <name type="scientific">Phaeoacremonium minimum (strain UCR-PA7)</name>
    <name type="common">Esca disease fungus</name>
    <name type="synonym">Togninia minima</name>
    <dbReference type="NCBI Taxonomy" id="1286976"/>
    <lineage>
        <taxon>Eukaryota</taxon>
        <taxon>Fungi</taxon>
        <taxon>Dikarya</taxon>
        <taxon>Ascomycota</taxon>
        <taxon>Pezizomycotina</taxon>
        <taxon>Sordariomycetes</taxon>
        <taxon>Sordariomycetidae</taxon>
        <taxon>Togniniales</taxon>
        <taxon>Togniniaceae</taxon>
        <taxon>Phaeoacremonium</taxon>
    </lineage>
</organism>
<feature type="region of interest" description="Disordered" evidence="8">
    <location>
        <begin position="626"/>
        <end position="645"/>
    </location>
</feature>
<comment type="function">
    <text evidence="5">May be involved in the turnover of nuclear polyadenylated (pA+) RNA.</text>
</comment>
<feature type="compositionally biased region" description="Polar residues" evidence="8">
    <location>
        <begin position="795"/>
        <end position="809"/>
    </location>
</feature>
<dbReference type="AlphaFoldDB" id="R8BEJ1"/>
<proteinExistence type="predicted"/>
<keyword evidence="4 6" id="KW-0694">RNA-binding</keyword>
<dbReference type="PROSITE" id="PS50102">
    <property type="entry name" value="RRM"/>
    <property type="match status" value="1"/>
</dbReference>
<dbReference type="OrthoDB" id="443401at2759"/>
<dbReference type="InterPro" id="IPR012677">
    <property type="entry name" value="Nucleotide-bd_a/b_plait_sf"/>
</dbReference>
<keyword evidence="3 7" id="KW-0862">Zinc</keyword>
<dbReference type="Gene3D" id="1.20.1390.10">
    <property type="entry name" value="PWI domain"/>
    <property type="match status" value="1"/>
</dbReference>
<dbReference type="Pfam" id="PF00076">
    <property type="entry name" value="RRM_1"/>
    <property type="match status" value="1"/>
</dbReference>
<evidence type="ECO:0000256" key="3">
    <source>
        <dbReference type="ARBA" id="ARBA00022833"/>
    </source>
</evidence>
<dbReference type="KEGG" id="tmn:UCRPA7_6817"/>
<evidence type="ECO:0000256" key="5">
    <source>
        <dbReference type="ARBA" id="ARBA00043866"/>
    </source>
</evidence>
<sequence length="827" mass="89403">MLFPEEDAPLLKAWIVKRLEDTSDADADVLADYVLALLRHDGSIDDVRKLCEEEIPDFLKEDSSVFVRDVFEAIQYKSYLPGAPQPPKRPAAKSQFEFSGLTMGGPPQLSMGLPPQNGNKKRSFHDRGEPDAPTGRDGPQHGGRQYKQPRRGGGRGGRGPGGFQGGMMQGPHQGAQQIIPAFDPNNPMEAILKMQQMGIPIPPMPTYSGGYQPPRGPQVQRRRGRCRDFESKGYCARGQNCMFEHAVDPMYVPPQGLHQGLQYDEGQIFSQVPRTPQSVVAPEAVFVSSPPTVFDPQLSSQFQALQQILTTILEYNPNKSAMMMGGDFPALPPQFPPQAPPFTQQNGGRDQTRRKDNRQGNQGGQKRKGRAPFSADGPVHDRTKSTIVIENIPEEKFSEDEVRGFFSQFGNIIEVSMQPYKHLAIVKFDNWNAANAAYRSPKVIFDNRFVKVFWFKENDGKSMPPSTPLNGGSTANGSKNGAADGGNAALSGSPEAEIDMEEFARKQEEAQKAHEEKMAKKQELEKMRLELEQRQSQLVAKQQEEKQKLLAKIAASSKKEGDASGDISMTPGTPGSKLSQTEALKAQLAALQAEANSLGIDPNAAAEAMDETGAWGAAGRGRGRGGLFRGRGGAPTRGFRGGYRGRGGGSGGSALYAQYSLDNRPKRIALTGVDFSAPEKDEALRQYLFTVAGFTDVRMDSSSAQITFEDRKSAESFYNTVAGPKQIPGIDGQVEPAWVNNTAGSSLLPSTTNTVDFATVAAGAQNGQTKSGPAAMAPAPAAVPEDVPMAGANGAENTAASNDHAAQQQDHVEMDYDVAGEDDWGVE</sequence>
<feature type="region of interest" description="Disordered" evidence="8">
    <location>
        <begin position="98"/>
        <end position="172"/>
    </location>
</feature>
<feature type="region of interest" description="Disordered" evidence="8">
    <location>
        <begin position="460"/>
        <end position="492"/>
    </location>
</feature>
<evidence type="ECO:0000259" key="10">
    <source>
        <dbReference type="PROSITE" id="PS50103"/>
    </source>
</evidence>
<dbReference type="FunFam" id="1.20.1390.10:FF:000007">
    <property type="entry name" value="CCCH zinc finger and RRM domain protein"/>
    <property type="match status" value="1"/>
</dbReference>
<keyword evidence="1 7" id="KW-0479">Metal-binding</keyword>
<dbReference type="GeneID" id="19327513"/>
<protein>
    <submittedName>
        <fullName evidence="11">Putative ccch zinc finger and rrm domain-containing protein</fullName>
    </submittedName>
</protein>
<dbReference type="SUPFAM" id="SSF90229">
    <property type="entry name" value="CCCH zinc finger"/>
    <property type="match status" value="1"/>
</dbReference>
<dbReference type="Proteomes" id="UP000014074">
    <property type="component" value="Unassembled WGS sequence"/>
</dbReference>
<evidence type="ECO:0000256" key="6">
    <source>
        <dbReference type="PROSITE-ProRule" id="PRU00176"/>
    </source>
</evidence>
<evidence type="ECO:0000313" key="12">
    <source>
        <dbReference type="Proteomes" id="UP000014074"/>
    </source>
</evidence>